<name>U6GBG0_9EIME</name>
<dbReference type="GO" id="GO:0016020">
    <property type="term" value="C:membrane"/>
    <property type="evidence" value="ECO:0007669"/>
    <property type="project" value="UniProtKB-SubCell"/>
</dbReference>
<feature type="transmembrane region" description="Helical" evidence="6">
    <location>
        <begin position="201"/>
        <end position="223"/>
    </location>
</feature>
<feature type="transmembrane region" description="Helical" evidence="6">
    <location>
        <begin position="230"/>
        <end position="251"/>
    </location>
</feature>
<dbReference type="PANTHER" id="PTHR10414">
    <property type="entry name" value="ETHANOLAMINEPHOSPHOTRANSFERASE"/>
    <property type="match status" value="1"/>
</dbReference>
<sequence length="408" mass="44767">MNPWWEAVEKLVPRCVHPNALTVSSCTSAIIGSCLLLGFCPYLSEYPPHWVFLVSAALFFLYQTLDAIDGKHARRLGLSSPLGQLMDHGCDIICTTPLTLLGTAIIGGGVGLRQYGVLVVSSQLLQFLYTWWELHFGVFYTATGIIGVTEAQLTVILFSILGGIFGPEIYHVDLLQYLPSTVGIPLAKLAGAIGLSATASVIFQLMLLGCNTMLCVLNIVMGVRRAAQPLVALMQVIVFLVYIFVQGVVYMHCLVWRPVLNPYLVYTAICSTYSILLLRLCLSATCRFPYKFIQWPMLPLAAAAAALRFGDLTVNQEFWALLAVCLFNCVYLADFLHGLSGFEMQLAMMLVELCLQAVCLFNCVYLADFVYTAVSDVCDGLNITCFTVPKAECLQAPSKSSKESKKAD</sequence>
<evidence type="ECO:0000256" key="3">
    <source>
        <dbReference type="ARBA" id="ARBA00022679"/>
    </source>
</evidence>
<reference evidence="7" key="2">
    <citation type="submission" date="2013-10" db="EMBL/GenBank/DDBJ databases">
        <authorList>
            <person name="Aslett M."/>
        </authorList>
    </citation>
    <scope>NUCLEOTIDE SEQUENCE [LARGE SCALE GENOMIC DNA]</scope>
    <source>
        <strain evidence="7">Houghton</strain>
    </source>
</reference>
<dbReference type="VEuPathDB" id="ToxoDB:EPH_0047770"/>
<dbReference type="InterPro" id="IPR048254">
    <property type="entry name" value="CDP_ALCOHOL_P_TRANSF_CS"/>
</dbReference>
<feature type="transmembrane region" description="Helical" evidence="6">
    <location>
        <begin position="20"/>
        <end position="44"/>
    </location>
</feature>
<dbReference type="EMBL" id="HG691507">
    <property type="protein sequence ID" value="CDI77576.1"/>
    <property type="molecule type" value="Genomic_DNA"/>
</dbReference>
<dbReference type="AlphaFoldDB" id="U6GBG0"/>
<keyword evidence="4 6" id="KW-0472">Membrane</keyword>
<evidence type="ECO:0000313" key="8">
    <source>
        <dbReference type="Proteomes" id="UP000018201"/>
    </source>
</evidence>
<evidence type="ECO:0000256" key="6">
    <source>
        <dbReference type="SAM" id="Phobius"/>
    </source>
</evidence>
<keyword evidence="6" id="KW-0812">Transmembrane</keyword>
<proteinExistence type="inferred from homology"/>
<protein>
    <submittedName>
        <fullName evidence="7">Ethanolaminephosphotransferase, putative</fullName>
    </submittedName>
</protein>
<evidence type="ECO:0000256" key="2">
    <source>
        <dbReference type="ARBA" id="ARBA00010441"/>
    </source>
</evidence>
<dbReference type="InterPro" id="IPR000462">
    <property type="entry name" value="CDP-OH_P_trans"/>
</dbReference>
<dbReference type="Pfam" id="PF01066">
    <property type="entry name" value="CDP-OH_P_transf"/>
    <property type="match status" value="1"/>
</dbReference>
<dbReference type="GO" id="GO:0008654">
    <property type="term" value="P:phospholipid biosynthetic process"/>
    <property type="evidence" value="ECO:0007669"/>
    <property type="project" value="InterPro"/>
</dbReference>
<organism evidence="7 8">
    <name type="scientific">Eimeria praecox</name>
    <dbReference type="NCBI Taxonomy" id="51316"/>
    <lineage>
        <taxon>Eukaryota</taxon>
        <taxon>Sar</taxon>
        <taxon>Alveolata</taxon>
        <taxon>Apicomplexa</taxon>
        <taxon>Conoidasida</taxon>
        <taxon>Coccidia</taxon>
        <taxon>Eucoccidiorida</taxon>
        <taxon>Eimeriorina</taxon>
        <taxon>Eimeriidae</taxon>
        <taxon>Eimeria</taxon>
    </lineage>
</organism>
<keyword evidence="6" id="KW-1133">Transmembrane helix</keyword>
<evidence type="ECO:0000256" key="4">
    <source>
        <dbReference type="ARBA" id="ARBA00023136"/>
    </source>
</evidence>
<feature type="transmembrane region" description="Helical" evidence="6">
    <location>
        <begin position="263"/>
        <end position="280"/>
    </location>
</feature>
<dbReference type="PANTHER" id="PTHR10414:SF37">
    <property type="entry name" value="BB IN A BOXCAR, ISOFORM C"/>
    <property type="match status" value="1"/>
</dbReference>
<keyword evidence="3 5" id="KW-0808">Transferase</keyword>
<dbReference type="InterPro" id="IPR014472">
    <property type="entry name" value="CHOPT"/>
</dbReference>
<evidence type="ECO:0000313" key="7">
    <source>
        <dbReference type="EMBL" id="CDI77576.1"/>
    </source>
</evidence>
<gene>
    <name evidence="7" type="ORF">EPH_0047770</name>
</gene>
<dbReference type="InterPro" id="IPR043130">
    <property type="entry name" value="CDP-OH_PTrfase_TM_dom"/>
</dbReference>
<feature type="transmembrane region" description="Helical" evidence="6">
    <location>
        <begin position="346"/>
        <end position="367"/>
    </location>
</feature>
<keyword evidence="8" id="KW-1185">Reference proteome</keyword>
<dbReference type="GO" id="GO:0016780">
    <property type="term" value="F:phosphotransferase activity, for other substituted phosphate groups"/>
    <property type="evidence" value="ECO:0007669"/>
    <property type="project" value="InterPro"/>
</dbReference>
<evidence type="ECO:0000256" key="5">
    <source>
        <dbReference type="RuleBase" id="RU003750"/>
    </source>
</evidence>
<evidence type="ECO:0000256" key="1">
    <source>
        <dbReference type="ARBA" id="ARBA00004370"/>
    </source>
</evidence>
<dbReference type="PROSITE" id="PS00379">
    <property type="entry name" value="CDP_ALCOHOL_P_TRANSF"/>
    <property type="match status" value="1"/>
</dbReference>
<reference evidence="7" key="1">
    <citation type="submission" date="2013-10" db="EMBL/GenBank/DDBJ databases">
        <title>Genomic analysis of the causative agents of coccidiosis in chickens.</title>
        <authorList>
            <person name="Reid A.J."/>
            <person name="Blake D."/>
            <person name="Billington K."/>
            <person name="Browne H."/>
            <person name="Dunn M."/>
            <person name="Hung S."/>
            <person name="Kawahara F."/>
            <person name="Miranda-Saavedra D."/>
            <person name="Mourier T."/>
            <person name="Nagra H."/>
            <person name="Otto T.D."/>
            <person name="Rawlings N."/>
            <person name="Sanchez A."/>
            <person name="Sanders M."/>
            <person name="Subramaniam C."/>
            <person name="Tay Y."/>
            <person name="Dear P."/>
            <person name="Doerig C."/>
            <person name="Gruber A."/>
            <person name="Parkinson J."/>
            <person name="Shirley M."/>
            <person name="Wan K.L."/>
            <person name="Berriman M."/>
            <person name="Tomley F."/>
            <person name="Pain A."/>
        </authorList>
    </citation>
    <scope>NUCLEOTIDE SEQUENCE [LARGE SCALE GENOMIC DNA]</scope>
    <source>
        <strain evidence="7">Houghton</strain>
    </source>
</reference>
<dbReference type="PIRSF" id="PIRSF015665">
    <property type="entry name" value="CHOPT"/>
    <property type="match status" value="1"/>
</dbReference>
<comment type="similarity">
    <text evidence="2 5">Belongs to the CDP-alcohol phosphatidyltransferase class-I family.</text>
</comment>
<comment type="subcellular location">
    <subcellularLocation>
        <location evidence="1">Membrane</location>
    </subcellularLocation>
</comment>
<dbReference type="OrthoDB" id="196717at2759"/>
<feature type="transmembrane region" description="Helical" evidence="6">
    <location>
        <begin position="318"/>
        <end position="339"/>
    </location>
</feature>
<accession>U6GBG0</accession>
<dbReference type="Proteomes" id="UP000018201">
    <property type="component" value="Unassembled WGS sequence"/>
</dbReference>
<dbReference type="Gene3D" id="1.20.120.1760">
    <property type="match status" value="1"/>
</dbReference>
<feature type="transmembrane region" description="Helical" evidence="6">
    <location>
        <begin position="50"/>
        <end position="68"/>
    </location>
</feature>